<comment type="caution">
    <text evidence="3">The sequence shown here is derived from an EMBL/GenBank/DDBJ whole genome shotgun (WGS) entry which is preliminary data.</text>
</comment>
<feature type="compositionally biased region" description="Low complexity" evidence="1">
    <location>
        <begin position="1031"/>
        <end position="1040"/>
    </location>
</feature>
<sequence length="1118" mass="123247">MDTSRETSAAAAPFEPSQIPQGAPAPAPATAIASEDIATEASASEAPPTGSTHDAGMAEHDKVADNAGIAKQPIGNQRAVNGGDDDDAASEASSALSTDAWASETFENDLLRALDAVQTPGTFASFHGLKHVDPELSVHDVGPIILPLQEPQIRKMIDKAVQAPFGKGSETIVDPTVRDTWELDPSHFELRSPRWEADLQKICAIVARDMGIKSPINAELYKLLVYEKGAMFKAHTDTEKCPGMFGTLVVCLPSVHKGGDVVVRHSGQTKTFKTSEAAQSFACWYSDVHHEVLPITDGYRVVLTYNLAIDPAAERPSAGLVRSENRALRHTLRRWLRKGADSGEVDHVYYGLDHEYTEASISVKALKGRDLAVVQTLQELASELDFDVLLALTEKKETGSAEPNGYDPRYNGHSRRDYGYYGGEDESDYDEESGPHELEEVLETELSVKVLVDLRGRPILRDMMLSQDNCLQADDFFDGVERKEEYEGYQGNWAVLIVRRDRIAQFLKGSLLGSNLYHNNESIKLLLTYLADSVLKGTPNKESAFATLKDVWNRCAHRVDGASLRLDSNAISTILRAIIEMKQWDFFESAAEHIRGALPFTYYEWLREQVDEGRVPFDKVRTGLASTVLGCNRFSECCEAIQAFAPADKPLSDEIREWVHETLVKGLKASAESASFVRQDGQWMVENAEKYADFDWLCSIIVPLVEDHFSIPAFALEFSSTLIFHARKKKFPGRKALELYKRLVKDFIAKLDFTKVHGPRTEEQIQKAARHTYGQTAPEPTTTAYNDLAVTPEALAELFGTLIKLSSPPREDLVIPLAIKLVSFAPKMQAADFDPLWIPFLQRLISFLGITETPLTTPRYQQIFCAILESYRDNYVGQKPANQAMNPHSGVNVRVQLHCTCANCLILLTFLRDPSRYVCRLPVGKRARHHLHKQIEQRGIPCSHVTDRSGPLETLVVTKLREKEDAEYEAKQKKAAEVFQSFDQTKLGLLLGEDYPAIAEGLWKRPVNLAPGRGGVTHTPTAGPPQPSTLPGVRPAAATPAVPPPRNVPVPGPFNTAREPALNRFPVPVTANSGGPLQPLPSLGPAALAATAPTPPQPSNVPPRAVKRKAEPEVIDLT</sequence>
<proteinExistence type="predicted"/>
<dbReference type="Pfam" id="PF13640">
    <property type="entry name" value="2OG-FeII_Oxy_3"/>
    <property type="match status" value="1"/>
</dbReference>
<feature type="domain" description="Prolyl 4-hydroxylase alpha subunit Fe(2+) 2OG dioxygenase" evidence="2">
    <location>
        <begin position="222"/>
        <end position="306"/>
    </location>
</feature>
<dbReference type="AlphaFoldDB" id="A0AA37PEI9"/>
<evidence type="ECO:0000256" key="1">
    <source>
        <dbReference type="SAM" id="MobiDB-lite"/>
    </source>
</evidence>
<feature type="compositionally biased region" description="Low complexity" evidence="1">
    <location>
        <begin position="1075"/>
        <end position="1092"/>
    </location>
</feature>
<feature type="compositionally biased region" description="Pro residues" evidence="1">
    <location>
        <begin position="1041"/>
        <end position="1052"/>
    </location>
</feature>
<dbReference type="RefSeq" id="XP_049133099.1">
    <property type="nucleotide sequence ID" value="XM_049277142.1"/>
</dbReference>
<evidence type="ECO:0000259" key="2">
    <source>
        <dbReference type="Pfam" id="PF13640"/>
    </source>
</evidence>
<reference evidence="3 4" key="1">
    <citation type="submission" date="2022-03" db="EMBL/GenBank/DDBJ databases">
        <title>Genome data of Colletotrichum spp.</title>
        <authorList>
            <person name="Utami Y.D."/>
            <person name="Hiruma K."/>
        </authorList>
    </citation>
    <scope>NUCLEOTIDE SEQUENCE [LARGE SCALE GENOMIC DNA]</scope>
    <source>
        <strain evidence="3 4">MAFF 239500</strain>
    </source>
</reference>
<keyword evidence="4" id="KW-1185">Reference proteome</keyword>
<feature type="compositionally biased region" description="Low complexity" evidence="1">
    <location>
        <begin position="16"/>
        <end position="34"/>
    </location>
</feature>
<dbReference type="PANTHER" id="PTHR33099:SF7">
    <property type="entry name" value="MYND-TYPE DOMAIN-CONTAINING PROTEIN"/>
    <property type="match status" value="1"/>
</dbReference>
<organism evidence="3 4">
    <name type="scientific">Colletotrichum spaethianum</name>
    <dbReference type="NCBI Taxonomy" id="700344"/>
    <lineage>
        <taxon>Eukaryota</taxon>
        <taxon>Fungi</taxon>
        <taxon>Dikarya</taxon>
        <taxon>Ascomycota</taxon>
        <taxon>Pezizomycotina</taxon>
        <taxon>Sordariomycetes</taxon>
        <taxon>Hypocreomycetidae</taxon>
        <taxon>Glomerellales</taxon>
        <taxon>Glomerellaceae</taxon>
        <taxon>Colletotrichum</taxon>
        <taxon>Colletotrichum spaethianum species complex</taxon>
    </lineage>
</organism>
<protein>
    <recommendedName>
        <fullName evidence="2">Prolyl 4-hydroxylase alpha subunit Fe(2+) 2OG dioxygenase domain-containing protein</fullName>
    </recommendedName>
</protein>
<feature type="region of interest" description="Disordered" evidence="1">
    <location>
        <begin position="1012"/>
        <end position="1118"/>
    </location>
</feature>
<dbReference type="InterPro" id="IPR044862">
    <property type="entry name" value="Pro_4_hyd_alph_FE2OG_OXY"/>
</dbReference>
<feature type="region of interest" description="Disordered" evidence="1">
    <location>
        <begin position="1"/>
        <end position="97"/>
    </location>
</feature>
<dbReference type="Gene3D" id="2.60.120.620">
    <property type="entry name" value="q2cbj1_9rhob like domain"/>
    <property type="match status" value="1"/>
</dbReference>
<dbReference type="EMBL" id="BQXU01000040">
    <property type="protein sequence ID" value="GKT50749.1"/>
    <property type="molecule type" value="Genomic_DNA"/>
</dbReference>
<dbReference type="GeneID" id="73331732"/>
<evidence type="ECO:0000313" key="3">
    <source>
        <dbReference type="EMBL" id="GKT50749.1"/>
    </source>
</evidence>
<gene>
    <name evidence="3" type="ORF">ColSpa_10930</name>
</gene>
<dbReference type="Proteomes" id="UP001055115">
    <property type="component" value="Unassembled WGS sequence"/>
</dbReference>
<accession>A0AA37PEI9</accession>
<dbReference type="PANTHER" id="PTHR33099">
    <property type="entry name" value="FE2OG DIOXYGENASE DOMAIN-CONTAINING PROTEIN"/>
    <property type="match status" value="1"/>
</dbReference>
<name>A0AA37PEI9_9PEZI</name>
<evidence type="ECO:0000313" key="4">
    <source>
        <dbReference type="Proteomes" id="UP001055115"/>
    </source>
</evidence>